<dbReference type="OrthoDB" id="6883197at2"/>
<evidence type="ECO:0000313" key="3">
    <source>
        <dbReference type="EMBL" id="MQT81875.1"/>
    </source>
</evidence>
<dbReference type="EMBL" id="WIVT01000015">
    <property type="protein sequence ID" value="MQU17476.1"/>
    <property type="molecule type" value="Genomic_DNA"/>
</dbReference>
<dbReference type="RefSeq" id="WP_153382815.1">
    <property type="nucleotide sequence ID" value="NZ_CAXAOS010000002.1"/>
</dbReference>
<dbReference type="Pfam" id="PF03992">
    <property type="entry name" value="ABM"/>
    <property type="match status" value="1"/>
</dbReference>
<dbReference type="Proteomes" id="UP000437970">
    <property type="component" value="Unassembled WGS sequence"/>
</dbReference>
<dbReference type="InterPro" id="IPR007138">
    <property type="entry name" value="ABM_dom"/>
</dbReference>
<name>A0A6A7Z200_9PSED</name>
<keyword evidence="3" id="KW-0503">Monooxygenase</keyword>
<dbReference type="AlphaFoldDB" id="A0A6A7Z200"/>
<dbReference type="GO" id="GO:0004497">
    <property type="term" value="F:monooxygenase activity"/>
    <property type="evidence" value="ECO:0007669"/>
    <property type="project" value="UniProtKB-KW"/>
</dbReference>
<sequence length="109" mass="12416">MPQSHCVSHTTRVHARAGYSAQVQACLRHVIEPTLKTPGCLHFALQQCDSDPLMWQVAGFWRDECAMQAYFNSSVMEVYSVLLNEQMIERLDFQTFTEEVAVPMQKHAG</sequence>
<dbReference type="Gene3D" id="3.30.70.100">
    <property type="match status" value="1"/>
</dbReference>
<feature type="domain" description="ABM" evidence="1">
    <location>
        <begin position="7"/>
        <end position="96"/>
    </location>
</feature>
<dbReference type="SUPFAM" id="SSF54909">
    <property type="entry name" value="Dimeric alpha+beta barrel"/>
    <property type="match status" value="1"/>
</dbReference>
<keyword evidence="3" id="KW-0560">Oxidoreductase</keyword>
<comment type="caution">
    <text evidence="3">The sequence shown here is derived from an EMBL/GenBank/DDBJ whole genome shotgun (WGS) entry which is preliminary data.</text>
</comment>
<organism evidence="3">
    <name type="scientific">Pseudomonas helleri</name>
    <dbReference type="NCBI Taxonomy" id="1608996"/>
    <lineage>
        <taxon>Bacteria</taxon>
        <taxon>Pseudomonadati</taxon>
        <taxon>Pseudomonadota</taxon>
        <taxon>Gammaproteobacteria</taxon>
        <taxon>Pseudomonadales</taxon>
        <taxon>Pseudomonadaceae</taxon>
        <taxon>Pseudomonas</taxon>
    </lineage>
</organism>
<dbReference type="PROSITE" id="PS51725">
    <property type="entry name" value="ABM"/>
    <property type="match status" value="1"/>
</dbReference>
<reference evidence="6 7" key="1">
    <citation type="submission" date="2019-10" db="EMBL/GenBank/DDBJ databases">
        <title>Evaluation of single-gene subtyping targets for Pseudomonas.</title>
        <authorList>
            <person name="Reichler S.J."/>
            <person name="Orsi R.H."/>
            <person name="Wiedmann M."/>
            <person name="Martin N.H."/>
            <person name="Murphy S.I."/>
        </authorList>
    </citation>
    <scope>NUCLEOTIDE SEQUENCE</scope>
    <source>
        <strain evidence="2 8">FSL R10-0802</strain>
        <strain evidence="4 7">FSL R10-1594</strain>
        <strain evidence="5 6">FSL R10-1984</strain>
        <strain evidence="3">FSL R10-2339</strain>
    </source>
</reference>
<evidence type="ECO:0000313" key="6">
    <source>
        <dbReference type="Proteomes" id="UP000437970"/>
    </source>
</evidence>
<dbReference type="Proteomes" id="UP000713985">
    <property type="component" value="Unassembled WGS sequence"/>
</dbReference>
<keyword evidence="8" id="KW-1185">Reference proteome</keyword>
<accession>A0A6A7Z200</accession>
<dbReference type="EMBL" id="WIWP01000011">
    <property type="protein sequence ID" value="MQT25949.1"/>
    <property type="molecule type" value="Genomic_DNA"/>
</dbReference>
<protein>
    <submittedName>
        <fullName evidence="3">Antibiotic biosynthesis monooxygenase</fullName>
    </submittedName>
</protein>
<evidence type="ECO:0000313" key="5">
    <source>
        <dbReference type="EMBL" id="MQU29383.1"/>
    </source>
</evidence>
<proteinExistence type="predicted"/>
<evidence type="ECO:0000313" key="2">
    <source>
        <dbReference type="EMBL" id="MQT25949.1"/>
    </source>
</evidence>
<evidence type="ECO:0000259" key="1">
    <source>
        <dbReference type="PROSITE" id="PS51725"/>
    </source>
</evidence>
<dbReference type="EMBL" id="WIVW01000064">
    <property type="protein sequence ID" value="MQU29383.1"/>
    <property type="molecule type" value="Genomic_DNA"/>
</dbReference>
<dbReference type="EMBL" id="WIWC01000034">
    <property type="protein sequence ID" value="MQT81875.1"/>
    <property type="molecule type" value="Genomic_DNA"/>
</dbReference>
<gene>
    <name evidence="4" type="ORF">GHN41_13615</name>
    <name evidence="3" type="ORF">GHN86_17675</name>
    <name evidence="2" type="ORF">GHN94_08910</name>
    <name evidence="5" type="ORF">GHO29_23265</name>
</gene>
<evidence type="ECO:0000313" key="4">
    <source>
        <dbReference type="EMBL" id="MQU17476.1"/>
    </source>
</evidence>
<evidence type="ECO:0000313" key="7">
    <source>
        <dbReference type="Proteomes" id="UP000443000"/>
    </source>
</evidence>
<dbReference type="InterPro" id="IPR011008">
    <property type="entry name" value="Dimeric_a/b-barrel"/>
</dbReference>
<evidence type="ECO:0000313" key="8">
    <source>
        <dbReference type="Proteomes" id="UP000713985"/>
    </source>
</evidence>
<dbReference type="Proteomes" id="UP000443000">
    <property type="component" value="Unassembled WGS sequence"/>
</dbReference>